<dbReference type="Proteomes" id="UP000269923">
    <property type="component" value="Unassembled WGS sequence"/>
</dbReference>
<keyword evidence="1" id="KW-0812">Transmembrane</keyword>
<organism evidence="2 3">
    <name type="scientific">Conchiformibius steedae</name>
    <dbReference type="NCBI Taxonomy" id="153493"/>
    <lineage>
        <taxon>Bacteria</taxon>
        <taxon>Pseudomonadati</taxon>
        <taxon>Pseudomonadota</taxon>
        <taxon>Betaproteobacteria</taxon>
        <taxon>Neisseriales</taxon>
        <taxon>Neisseriaceae</taxon>
        <taxon>Conchiformibius</taxon>
    </lineage>
</organism>
<reference evidence="2 3" key="1">
    <citation type="submission" date="2018-11" db="EMBL/GenBank/DDBJ databases">
        <title>Genomes From Bacteria Associated with the Canine Oral Cavity: a Test Case for Automated Genome-Based Taxonomic Assignment.</title>
        <authorList>
            <person name="Coil D.A."/>
            <person name="Jospin G."/>
            <person name="Darling A.E."/>
            <person name="Wallis C."/>
            <person name="Davis I.J."/>
            <person name="Harris S."/>
            <person name="Eisen J.A."/>
            <person name="Holcombe L.J."/>
            <person name="O'Flynn C."/>
        </authorList>
    </citation>
    <scope>NUCLEOTIDE SEQUENCE [LARGE SCALE GENOMIC DNA]</scope>
    <source>
        <strain evidence="2 3">COT-280</strain>
    </source>
</reference>
<feature type="transmembrane region" description="Helical" evidence="1">
    <location>
        <begin position="20"/>
        <end position="40"/>
    </location>
</feature>
<dbReference type="AlphaFoldDB" id="A0A3P2A530"/>
<name>A0A3P2A530_9NEIS</name>
<keyword evidence="1" id="KW-0472">Membrane</keyword>
<evidence type="ECO:0000313" key="3">
    <source>
        <dbReference type="Proteomes" id="UP000269923"/>
    </source>
</evidence>
<evidence type="ECO:0000256" key="1">
    <source>
        <dbReference type="SAM" id="Phobius"/>
    </source>
</evidence>
<accession>A0A3P2A530</accession>
<evidence type="ECO:0000313" key="2">
    <source>
        <dbReference type="EMBL" id="RRD90065.1"/>
    </source>
</evidence>
<gene>
    <name evidence="2" type="ORF">EII21_06485</name>
</gene>
<dbReference type="EMBL" id="RQYC01000008">
    <property type="protein sequence ID" value="RRD90065.1"/>
    <property type="molecule type" value="Genomic_DNA"/>
</dbReference>
<proteinExistence type="predicted"/>
<keyword evidence="3" id="KW-1185">Reference proteome</keyword>
<comment type="caution">
    <text evidence="2">The sequence shown here is derived from an EMBL/GenBank/DDBJ whole genome shotgun (WGS) entry which is preliminary data.</text>
</comment>
<keyword evidence="1" id="KW-1133">Transmembrane helix</keyword>
<sequence>MAWLGQTDACSRDKGFKNLIVHFFAIGLANLSEWVLWTICLKLKRLMGREVILLALFIQKV</sequence>
<protein>
    <submittedName>
        <fullName evidence="2">Uncharacterized protein</fullName>
    </submittedName>
</protein>